<comment type="caution">
    <text evidence="1">The sequence shown here is derived from an EMBL/GenBank/DDBJ whole genome shotgun (WGS) entry which is preliminary data.</text>
</comment>
<dbReference type="EMBL" id="VTZN01000116">
    <property type="protein sequence ID" value="KAA1249017.1"/>
    <property type="molecule type" value="Genomic_DNA"/>
</dbReference>
<protein>
    <submittedName>
        <fullName evidence="1">Uncharacterized protein</fullName>
    </submittedName>
</protein>
<name>A0A5B1BK05_MYCSI</name>
<proteinExistence type="predicted"/>
<reference evidence="1 2" key="1">
    <citation type="submission" date="2019-09" db="EMBL/GenBank/DDBJ databases">
        <title>Report of infection by Mycobacterium simiae a patient suffering from pulmonary tuberculosis.</title>
        <authorList>
            <person name="Mohanty P.S."/>
            <person name="Bansal A.K."/>
            <person name="Singh H."/>
            <person name="Sharma S."/>
            <person name="Patil S.A."/>
            <person name="Upadhaya P."/>
            <person name="Singh P.K."/>
            <person name="Kumar D."/>
            <person name="Kumar S."/>
            <person name="Singh R.K."/>
            <person name="Chaudhary B."/>
        </authorList>
    </citation>
    <scope>NUCLEOTIDE SEQUENCE [LARGE SCALE GENOMIC DNA]</scope>
    <source>
        <strain evidence="1 2">JAL-560-SIM</strain>
    </source>
</reference>
<sequence>MVVRDSASGAPVADERSALREFMAYHQIAYFVVSYDQRRRTCNGCEIRAEYSHWLHARRVIAGT</sequence>
<gene>
    <name evidence="1" type="ORF">F0Q45_17490</name>
</gene>
<dbReference type="Proteomes" id="UP000324701">
    <property type="component" value="Unassembled WGS sequence"/>
</dbReference>
<evidence type="ECO:0000313" key="2">
    <source>
        <dbReference type="Proteomes" id="UP000324701"/>
    </source>
</evidence>
<accession>A0A5B1BK05</accession>
<evidence type="ECO:0000313" key="1">
    <source>
        <dbReference type="EMBL" id="KAA1249017.1"/>
    </source>
</evidence>
<keyword evidence="2" id="KW-1185">Reference proteome</keyword>
<dbReference type="OrthoDB" id="4548523at2"/>
<dbReference type="AlphaFoldDB" id="A0A5B1BK05"/>
<organism evidence="1 2">
    <name type="scientific">Mycobacterium simiae</name>
    <name type="common">Mycobacterium habana</name>
    <dbReference type="NCBI Taxonomy" id="1784"/>
    <lineage>
        <taxon>Bacteria</taxon>
        <taxon>Bacillati</taxon>
        <taxon>Actinomycetota</taxon>
        <taxon>Actinomycetes</taxon>
        <taxon>Mycobacteriales</taxon>
        <taxon>Mycobacteriaceae</taxon>
        <taxon>Mycobacterium</taxon>
        <taxon>Mycobacterium simiae complex</taxon>
    </lineage>
</organism>